<protein>
    <submittedName>
        <fullName evidence="1">Uncharacterized protein</fullName>
    </submittedName>
</protein>
<organism evidence="1 2">
    <name type="scientific">Paraburkholderia xenovorans (strain LB400)</name>
    <dbReference type="NCBI Taxonomy" id="266265"/>
    <lineage>
        <taxon>Bacteria</taxon>
        <taxon>Pseudomonadati</taxon>
        <taxon>Pseudomonadota</taxon>
        <taxon>Betaproteobacteria</taxon>
        <taxon>Burkholderiales</taxon>
        <taxon>Burkholderiaceae</taxon>
        <taxon>Paraburkholderia</taxon>
    </lineage>
</organism>
<reference evidence="1 2" key="1">
    <citation type="journal article" date="2006" name="Proc. Natl. Acad. Sci. U.S.A.">
        <title>Burkholderia xenovorans LB400 harbors a multi-replicon, 9.73-Mbp genome shaped for versatility.</title>
        <authorList>
            <person name="Chain P.S."/>
            <person name="Denef V.J."/>
            <person name="Konstantinidis K.T."/>
            <person name="Vergez L.M."/>
            <person name="Agullo L."/>
            <person name="Reyes V.L."/>
            <person name="Hauser L."/>
            <person name="Cordova M."/>
            <person name="Gomez L."/>
            <person name="Gonzalez M."/>
            <person name="Land M."/>
            <person name="Lao V."/>
            <person name="Larimer F."/>
            <person name="LiPuma J.J."/>
            <person name="Mahenthiralingam E."/>
            <person name="Malfatti S.A."/>
            <person name="Marx C.J."/>
            <person name="Parnell J.J."/>
            <person name="Ramette A."/>
            <person name="Richardson P."/>
            <person name="Seeger M."/>
            <person name="Smith D."/>
            <person name="Spilker T."/>
            <person name="Sul W.J."/>
            <person name="Tsoi T.V."/>
            <person name="Ulrich L.E."/>
            <person name="Zhulin I.B."/>
            <person name="Tiedje J.M."/>
        </authorList>
    </citation>
    <scope>NUCLEOTIDE SEQUENCE [LARGE SCALE GENOMIC DNA]</scope>
    <source>
        <strain evidence="1 2">LB400</strain>
    </source>
</reference>
<gene>
    <name evidence="1" type="ORF">Bxe_B2974</name>
</gene>
<dbReference type="STRING" id="266265.Bxe_B2974"/>
<name>Q13SB8_PARXL</name>
<evidence type="ECO:0000313" key="2">
    <source>
        <dbReference type="Proteomes" id="UP000001817"/>
    </source>
</evidence>
<dbReference type="EMBL" id="CP000271">
    <property type="protein sequence ID" value="ABE33021.1"/>
    <property type="molecule type" value="Genomic_DNA"/>
</dbReference>
<keyword evidence="2" id="KW-1185">Reference proteome</keyword>
<dbReference type="AlphaFoldDB" id="Q13SB8"/>
<proteinExistence type="predicted"/>
<evidence type="ECO:0000313" key="1">
    <source>
        <dbReference type="EMBL" id="ABE33021.1"/>
    </source>
</evidence>
<accession>Q13SB8</accession>
<dbReference type="Proteomes" id="UP000001817">
    <property type="component" value="Chromosome 2"/>
</dbReference>
<dbReference type="KEGG" id="bxe:Bxe_B2974"/>
<sequence length="135" mass="14647">MSLVLPKRAPCGQLAAGRPPSLADFSETRASLCWRAFPGCAKNRCGEGSRLFQPRLRCSALRGLSLCRCATDRPQAHLSAPFKVASASVPKTLTFASPTPAGHWAFAIFYADHVRVFQSRQRVFAGSVLSPRCVL</sequence>